<feature type="region of interest" description="Disordered" evidence="1">
    <location>
        <begin position="29"/>
        <end position="135"/>
    </location>
</feature>
<feature type="region of interest" description="Disordered" evidence="1">
    <location>
        <begin position="258"/>
        <end position="301"/>
    </location>
</feature>
<evidence type="ECO:0000256" key="1">
    <source>
        <dbReference type="SAM" id="MobiDB-lite"/>
    </source>
</evidence>
<dbReference type="AlphaFoldDB" id="A0A8H7BZF2"/>
<dbReference type="Proteomes" id="UP000605846">
    <property type="component" value="Unassembled WGS sequence"/>
</dbReference>
<dbReference type="EMBL" id="JABAYA010000002">
    <property type="protein sequence ID" value="KAF7732499.1"/>
    <property type="molecule type" value="Genomic_DNA"/>
</dbReference>
<feature type="compositionally biased region" description="Polar residues" evidence="1">
    <location>
        <begin position="94"/>
        <end position="103"/>
    </location>
</feature>
<comment type="caution">
    <text evidence="2">The sequence shown here is derived from an EMBL/GenBank/DDBJ whole genome shotgun (WGS) entry which is preliminary data.</text>
</comment>
<keyword evidence="3" id="KW-1185">Reference proteome</keyword>
<feature type="compositionally biased region" description="Polar residues" evidence="1">
    <location>
        <begin position="335"/>
        <end position="350"/>
    </location>
</feature>
<feature type="region of interest" description="Disordered" evidence="1">
    <location>
        <begin position="335"/>
        <end position="358"/>
    </location>
</feature>
<reference evidence="2" key="1">
    <citation type="submission" date="2020-01" db="EMBL/GenBank/DDBJ databases">
        <title>Genome Sequencing of Three Apophysomyces-Like Fungal Strains Confirms a Novel Fungal Genus in the Mucoromycota with divergent Burkholderia-like Endosymbiotic Bacteria.</title>
        <authorList>
            <person name="Stajich J.E."/>
            <person name="Macias A.M."/>
            <person name="Carter-House D."/>
            <person name="Lovett B."/>
            <person name="Kasson L.R."/>
            <person name="Berry K."/>
            <person name="Grigoriev I."/>
            <person name="Chang Y."/>
            <person name="Spatafora J."/>
            <person name="Kasson M.T."/>
        </authorList>
    </citation>
    <scope>NUCLEOTIDE SEQUENCE</scope>
    <source>
        <strain evidence="2">NRRL A-21654</strain>
    </source>
</reference>
<sequence>MVRPAVIEPATHVDTHCLDCKEVDLLKLESNDKKENCSDKRKKKKQNKVKVSQPILPAKVPSLLSRPEVESVERISTKKRAAREAQKSVRKFNKANTPMQQDRSMPASVFPANNTTSTATKPAASETWNKKKGHGSAKNLTAIQNLNMEKHKPMNSKHDTEFHPQNWYSPFSTGLEIDIVPRSPPSPGMSSRDKRCSSGHNDYRLFSDTASPGLPTASNMYSYYPLFSRNSGGLPDDYGLQFARNVWSPSRSPSFDQSLLLHVSPPSPPQVPYSLDSHSSPSHGRQPASSTTSSVDVSPPLLSRVVGRSPIQQNSSIYLSERSRDYISLPDLATTGLSSSQQERQLSNGEQKSRERLPQYQTYASAASSSLSFASETKYFSLFARHSHH</sequence>
<protein>
    <submittedName>
        <fullName evidence="2">Uncharacterized protein</fullName>
    </submittedName>
</protein>
<gene>
    <name evidence="2" type="ORF">EC973_003245</name>
</gene>
<evidence type="ECO:0000313" key="2">
    <source>
        <dbReference type="EMBL" id="KAF7732499.1"/>
    </source>
</evidence>
<feature type="compositionally biased region" description="Basic and acidic residues" evidence="1">
    <location>
        <begin position="67"/>
        <end position="87"/>
    </location>
</feature>
<name>A0A8H7BZF2_9FUNG</name>
<evidence type="ECO:0000313" key="3">
    <source>
        <dbReference type="Proteomes" id="UP000605846"/>
    </source>
</evidence>
<proteinExistence type="predicted"/>
<feature type="compositionally biased region" description="Low complexity" evidence="1">
    <location>
        <begin position="289"/>
        <end position="300"/>
    </location>
</feature>
<feature type="compositionally biased region" description="Polar residues" evidence="1">
    <location>
        <begin position="111"/>
        <end position="120"/>
    </location>
</feature>
<feature type="compositionally biased region" description="Basic and acidic residues" evidence="1">
    <location>
        <begin position="29"/>
        <end position="39"/>
    </location>
</feature>
<organism evidence="2 3">
    <name type="scientific">Apophysomyces ossiformis</name>
    <dbReference type="NCBI Taxonomy" id="679940"/>
    <lineage>
        <taxon>Eukaryota</taxon>
        <taxon>Fungi</taxon>
        <taxon>Fungi incertae sedis</taxon>
        <taxon>Mucoromycota</taxon>
        <taxon>Mucoromycotina</taxon>
        <taxon>Mucoromycetes</taxon>
        <taxon>Mucorales</taxon>
        <taxon>Mucorineae</taxon>
        <taxon>Mucoraceae</taxon>
        <taxon>Apophysomyces</taxon>
    </lineage>
</organism>
<accession>A0A8H7BZF2</accession>